<dbReference type="InterPro" id="IPR012467">
    <property type="entry name" value="DUF1684"/>
</dbReference>
<sequence length="199" mass="23232">MKNLIYLFLCISVFSCNDGKQPILGDTEWQREKNAEFKDASKSPLKSRDRKNFKSLDFFKFDSTFVVEAILKRTPGSEWFDMETTTERVSKERVYGIITFKINGNTYSLNVYQGQEMMQEKGFEDYLFLPYSDKSNGETTYGGGRYLDLRIPEGDTMVIDFNKTYNPYCVYNEKYSCPLVPLENYIDEEIHAGMKNFIP</sequence>
<protein>
    <submittedName>
        <fullName evidence="1">DUF1684 domain-containing protein</fullName>
    </submittedName>
</protein>
<evidence type="ECO:0000313" key="1">
    <source>
        <dbReference type="EMBL" id="RCU56866.1"/>
    </source>
</evidence>
<evidence type="ECO:0000313" key="2">
    <source>
        <dbReference type="Proteomes" id="UP000252249"/>
    </source>
</evidence>
<keyword evidence="2" id="KW-1185">Reference proteome</keyword>
<dbReference type="PROSITE" id="PS51257">
    <property type="entry name" value="PROKAR_LIPOPROTEIN"/>
    <property type="match status" value="1"/>
</dbReference>
<organism evidence="1 2">
    <name type="scientific">Oceanihabitans sediminis</name>
    <dbReference type="NCBI Taxonomy" id="1812012"/>
    <lineage>
        <taxon>Bacteria</taxon>
        <taxon>Pseudomonadati</taxon>
        <taxon>Bacteroidota</taxon>
        <taxon>Flavobacteriia</taxon>
        <taxon>Flavobacteriales</taxon>
        <taxon>Flavobacteriaceae</taxon>
        <taxon>Oceanihabitans</taxon>
    </lineage>
</organism>
<accession>A0A368P354</accession>
<comment type="caution">
    <text evidence="1">The sequence shown here is derived from an EMBL/GenBank/DDBJ whole genome shotgun (WGS) entry which is preliminary data.</text>
</comment>
<name>A0A368P354_9FLAO</name>
<dbReference type="Proteomes" id="UP000252249">
    <property type="component" value="Unassembled WGS sequence"/>
</dbReference>
<dbReference type="PANTHER" id="PTHR41913">
    <property type="entry name" value="DUF1684 DOMAIN-CONTAINING PROTEIN"/>
    <property type="match status" value="1"/>
</dbReference>
<dbReference type="RefSeq" id="WP_113966355.1">
    <property type="nucleotide sequence ID" value="NZ_QNRP01000004.1"/>
</dbReference>
<dbReference type="EMBL" id="QPIG01000004">
    <property type="protein sequence ID" value="RCU56866.1"/>
    <property type="molecule type" value="Genomic_DNA"/>
</dbReference>
<dbReference type="OrthoDB" id="5493262at2"/>
<dbReference type="PANTHER" id="PTHR41913:SF1">
    <property type="entry name" value="DUF1684 DOMAIN-CONTAINING PROTEIN"/>
    <property type="match status" value="1"/>
</dbReference>
<dbReference type="AlphaFoldDB" id="A0A368P354"/>
<proteinExistence type="predicted"/>
<gene>
    <name evidence="1" type="ORF">DU428_10975</name>
</gene>
<reference evidence="1 2" key="1">
    <citation type="submission" date="2018-07" db="EMBL/GenBank/DDBJ databases">
        <title>Oceanihabitans testaceum sp. nov., isolated from marine sediment.</title>
        <authorList>
            <person name="Li C.-M."/>
        </authorList>
    </citation>
    <scope>NUCLEOTIDE SEQUENCE [LARGE SCALE GENOMIC DNA]</scope>
    <source>
        <strain evidence="1 2">S9-10</strain>
    </source>
</reference>
<dbReference type="Pfam" id="PF07920">
    <property type="entry name" value="DUF1684"/>
    <property type="match status" value="1"/>
</dbReference>